<dbReference type="Proteomes" id="UP000799439">
    <property type="component" value="Unassembled WGS sequence"/>
</dbReference>
<gene>
    <name evidence="2" type="ORF">K461DRAFT_298127</name>
</gene>
<comment type="caution">
    <text evidence="2">The sequence shown here is derived from an EMBL/GenBank/DDBJ whole genome shotgun (WGS) entry which is preliminary data.</text>
</comment>
<dbReference type="EMBL" id="ML996094">
    <property type="protein sequence ID" value="KAF2148022.1"/>
    <property type="molecule type" value="Genomic_DNA"/>
</dbReference>
<organism evidence="2 3">
    <name type="scientific">Myriangium duriaei CBS 260.36</name>
    <dbReference type="NCBI Taxonomy" id="1168546"/>
    <lineage>
        <taxon>Eukaryota</taxon>
        <taxon>Fungi</taxon>
        <taxon>Dikarya</taxon>
        <taxon>Ascomycota</taxon>
        <taxon>Pezizomycotina</taxon>
        <taxon>Dothideomycetes</taxon>
        <taxon>Dothideomycetidae</taxon>
        <taxon>Myriangiales</taxon>
        <taxon>Myriangiaceae</taxon>
        <taxon>Myriangium</taxon>
    </lineage>
</organism>
<accession>A0A9P4IUE2</accession>
<protein>
    <submittedName>
        <fullName evidence="2">Uncharacterized protein</fullName>
    </submittedName>
</protein>
<name>A0A9P4IUE2_9PEZI</name>
<evidence type="ECO:0000256" key="1">
    <source>
        <dbReference type="SAM" id="Phobius"/>
    </source>
</evidence>
<evidence type="ECO:0000313" key="2">
    <source>
        <dbReference type="EMBL" id="KAF2148022.1"/>
    </source>
</evidence>
<keyword evidence="1" id="KW-1133">Transmembrane helix</keyword>
<evidence type="ECO:0000313" key="3">
    <source>
        <dbReference type="Proteomes" id="UP000799439"/>
    </source>
</evidence>
<reference evidence="2" key="1">
    <citation type="journal article" date="2020" name="Stud. Mycol.">
        <title>101 Dothideomycetes genomes: a test case for predicting lifestyles and emergence of pathogens.</title>
        <authorList>
            <person name="Haridas S."/>
            <person name="Albert R."/>
            <person name="Binder M."/>
            <person name="Bloem J."/>
            <person name="Labutti K."/>
            <person name="Salamov A."/>
            <person name="Andreopoulos B."/>
            <person name="Baker S."/>
            <person name="Barry K."/>
            <person name="Bills G."/>
            <person name="Bluhm B."/>
            <person name="Cannon C."/>
            <person name="Castanera R."/>
            <person name="Culley D."/>
            <person name="Daum C."/>
            <person name="Ezra D."/>
            <person name="Gonzalez J."/>
            <person name="Henrissat B."/>
            <person name="Kuo A."/>
            <person name="Liang C."/>
            <person name="Lipzen A."/>
            <person name="Lutzoni F."/>
            <person name="Magnuson J."/>
            <person name="Mondo S."/>
            <person name="Nolan M."/>
            <person name="Ohm R."/>
            <person name="Pangilinan J."/>
            <person name="Park H.-J."/>
            <person name="Ramirez L."/>
            <person name="Alfaro M."/>
            <person name="Sun H."/>
            <person name="Tritt A."/>
            <person name="Yoshinaga Y."/>
            <person name="Zwiers L.-H."/>
            <person name="Turgeon B."/>
            <person name="Goodwin S."/>
            <person name="Spatafora J."/>
            <person name="Crous P."/>
            <person name="Grigoriev I."/>
        </authorList>
    </citation>
    <scope>NUCLEOTIDE SEQUENCE</scope>
    <source>
        <strain evidence="2">CBS 260.36</strain>
    </source>
</reference>
<dbReference type="OrthoDB" id="3938867at2759"/>
<sequence>MTRFTHLLEAISSLISPMIGFVFFVVAVRFLMSSSNSGSVIVAPSTTLIGPRPLATICHVVLVYYRAKWAIAHESELDGDPRGQGWSILNFLVVPGNTNKLTAALDKNMVFEVKPERLNAIKRICPILPKPLSSSGSEMLELVASATEPLPIAKNIEFMFNEILCEWAYVIDLDANRFDIYSPAGTPSADRNPHIDRLARTLGKPVPAIIATYSLDELPSAREFLADTCHT</sequence>
<keyword evidence="1" id="KW-0472">Membrane</keyword>
<dbReference type="AlphaFoldDB" id="A0A9P4IUE2"/>
<feature type="transmembrane region" description="Helical" evidence="1">
    <location>
        <begin position="7"/>
        <end position="32"/>
    </location>
</feature>
<keyword evidence="3" id="KW-1185">Reference proteome</keyword>
<proteinExistence type="predicted"/>
<keyword evidence="1" id="KW-0812">Transmembrane</keyword>